<gene>
    <name evidence="2" type="ORF">JCM19274_4753</name>
</gene>
<dbReference type="Proteomes" id="UP000029643">
    <property type="component" value="Unassembled WGS sequence"/>
</dbReference>
<dbReference type="STRING" id="221126.SAMN04489722_105233"/>
<comment type="caution">
    <text evidence="2">The sequence shown here is derived from an EMBL/GenBank/DDBJ whole genome shotgun (WGS) entry which is preliminary data.</text>
</comment>
<reference evidence="2 3" key="1">
    <citation type="journal article" date="2014" name="Genome Announc.">
        <title>Draft Genome Sequences of Marine Flavobacterium Algibacter lectus Strains SS8 and NR4.</title>
        <authorList>
            <person name="Takatani N."/>
            <person name="Nakanishi M."/>
            <person name="Meirelles P."/>
            <person name="Mino S."/>
            <person name="Suda W."/>
            <person name="Oshima K."/>
            <person name="Hattori M."/>
            <person name="Ohkuma M."/>
            <person name="Hosokawa M."/>
            <person name="Miyashita K."/>
            <person name="Thompson F.L."/>
            <person name="Niwa A."/>
            <person name="Sawabe T."/>
            <person name="Sawabe T."/>
        </authorList>
    </citation>
    <scope>NUCLEOTIDE SEQUENCE [LARGE SCALE GENOMIC DNA]</scope>
    <source>
        <strain evidence="3">JCM19274</strain>
    </source>
</reference>
<proteinExistence type="predicted"/>
<dbReference type="RefSeq" id="WP_227805482.1">
    <property type="nucleotide sequence ID" value="NZ_BBNU01000002.1"/>
</dbReference>
<evidence type="ECO:0000256" key="1">
    <source>
        <dbReference type="SAM" id="MobiDB-lite"/>
    </source>
</evidence>
<protein>
    <submittedName>
        <fullName evidence="2">Uncharacterized protein</fullName>
    </submittedName>
</protein>
<dbReference type="EMBL" id="BBNU01000002">
    <property type="protein sequence ID" value="GAL78254.1"/>
    <property type="molecule type" value="Genomic_DNA"/>
</dbReference>
<dbReference type="AlphaFoldDB" id="A0A090WS87"/>
<organism evidence="2 3">
    <name type="scientific">Algibacter lectus</name>
    <dbReference type="NCBI Taxonomy" id="221126"/>
    <lineage>
        <taxon>Bacteria</taxon>
        <taxon>Pseudomonadati</taxon>
        <taxon>Bacteroidota</taxon>
        <taxon>Flavobacteriia</taxon>
        <taxon>Flavobacteriales</taxon>
        <taxon>Flavobacteriaceae</taxon>
        <taxon>Algibacter</taxon>
    </lineage>
</organism>
<feature type="compositionally biased region" description="Acidic residues" evidence="1">
    <location>
        <begin position="12"/>
        <end position="24"/>
    </location>
</feature>
<evidence type="ECO:0000313" key="2">
    <source>
        <dbReference type="EMBL" id="GAL78254.1"/>
    </source>
</evidence>
<feature type="region of interest" description="Disordered" evidence="1">
    <location>
        <begin position="1"/>
        <end position="24"/>
    </location>
</feature>
<evidence type="ECO:0000313" key="3">
    <source>
        <dbReference type="Proteomes" id="UP000029643"/>
    </source>
</evidence>
<sequence>MSVLACSSSEDSSSEEADSDGGEEAVTELHAAFAAFNSDAVTAILSDDGTEVYIETTGYPDHTSVYWETDNALYIDEPDVSKTTQDTYIGGGQGEAASFTVDATPDLTGATVATQLNTIGIAVSGASIFNDQEGAGDLDQAAGS</sequence>
<accession>A0A090WS87</accession>
<name>A0A090WS87_9FLAO</name>